<sequence>MVTSICERMKNTLAIALFSTLLTVVLCDDLTVENCHCNEGYEPKKKEDGTIECVGINVYTTEPCNTVNPPPCKCSGDVNSIVIDEKGTWCRSSAKEGNGTELWPCENKEDWIAYKTKTTNASS</sequence>
<feature type="chain" id="PRO_5043329382" evidence="1">
    <location>
        <begin position="28"/>
        <end position="123"/>
    </location>
</feature>
<protein>
    <submittedName>
        <fullName evidence="2">Uncharacterized protein</fullName>
    </submittedName>
</protein>
<keyword evidence="1" id="KW-0732">Signal</keyword>
<dbReference type="Proteomes" id="UP001458880">
    <property type="component" value="Unassembled WGS sequence"/>
</dbReference>
<keyword evidence="3" id="KW-1185">Reference proteome</keyword>
<feature type="signal peptide" evidence="1">
    <location>
        <begin position="1"/>
        <end position="27"/>
    </location>
</feature>
<evidence type="ECO:0000256" key="1">
    <source>
        <dbReference type="SAM" id="SignalP"/>
    </source>
</evidence>
<comment type="caution">
    <text evidence="2">The sequence shown here is derived from an EMBL/GenBank/DDBJ whole genome shotgun (WGS) entry which is preliminary data.</text>
</comment>
<name>A0AAW1M5R6_POPJA</name>
<evidence type="ECO:0000313" key="2">
    <source>
        <dbReference type="EMBL" id="KAK9744067.1"/>
    </source>
</evidence>
<dbReference type="EMBL" id="JASPKY010000062">
    <property type="protein sequence ID" value="KAK9744067.1"/>
    <property type="molecule type" value="Genomic_DNA"/>
</dbReference>
<accession>A0AAW1M5R6</accession>
<organism evidence="2 3">
    <name type="scientific">Popillia japonica</name>
    <name type="common">Japanese beetle</name>
    <dbReference type="NCBI Taxonomy" id="7064"/>
    <lineage>
        <taxon>Eukaryota</taxon>
        <taxon>Metazoa</taxon>
        <taxon>Ecdysozoa</taxon>
        <taxon>Arthropoda</taxon>
        <taxon>Hexapoda</taxon>
        <taxon>Insecta</taxon>
        <taxon>Pterygota</taxon>
        <taxon>Neoptera</taxon>
        <taxon>Endopterygota</taxon>
        <taxon>Coleoptera</taxon>
        <taxon>Polyphaga</taxon>
        <taxon>Scarabaeiformia</taxon>
        <taxon>Scarabaeidae</taxon>
        <taxon>Rutelinae</taxon>
        <taxon>Popillia</taxon>
    </lineage>
</organism>
<gene>
    <name evidence="2" type="ORF">QE152_g8091</name>
</gene>
<dbReference type="AlphaFoldDB" id="A0AAW1M5R6"/>
<proteinExistence type="predicted"/>
<reference evidence="2 3" key="1">
    <citation type="journal article" date="2024" name="BMC Genomics">
        <title>De novo assembly and annotation of Popillia japonica's genome with initial clues to its potential as an invasive pest.</title>
        <authorList>
            <person name="Cucini C."/>
            <person name="Boschi S."/>
            <person name="Funari R."/>
            <person name="Cardaioli E."/>
            <person name="Iannotti N."/>
            <person name="Marturano G."/>
            <person name="Paoli F."/>
            <person name="Bruttini M."/>
            <person name="Carapelli A."/>
            <person name="Frati F."/>
            <person name="Nardi F."/>
        </authorList>
    </citation>
    <scope>NUCLEOTIDE SEQUENCE [LARGE SCALE GENOMIC DNA]</scope>
    <source>
        <strain evidence="2">DMR45628</strain>
    </source>
</reference>
<evidence type="ECO:0000313" key="3">
    <source>
        <dbReference type="Proteomes" id="UP001458880"/>
    </source>
</evidence>